<dbReference type="EnsemblMetazoa" id="SMAR013441-RA">
    <property type="protein sequence ID" value="SMAR013441-PA"/>
    <property type="gene ID" value="SMAR013441"/>
</dbReference>
<dbReference type="AlphaFoldDB" id="T1JHW0"/>
<dbReference type="Gene3D" id="3.40.50.1820">
    <property type="entry name" value="alpha/beta hydrolase"/>
    <property type="match status" value="1"/>
</dbReference>
<dbReference type="PANTHER" id="PTHR12277">
    <property type="entry name" value="ALPHA/BETA HYDROLASE DOMAIN-CONTAINING PROTEIN"/>
    <property type="match status" value="1"/>
</dbReference>
<dbReference type="PhylomeDB" id="T1JHW0"/>
<dbReference type="GO" id="GO:0006660">
    <property type="term" value="P:phosphatidylserine catabolic process"/>
    <property type="evidence" value="ECO:0007669"/>
    <property type="project" value="TreeGrafter"/>
</dbReference>
<accession>T1JHW0</accession>
<dbReference type="OMA" id="THCTQLP"/>
<protein>
    <submittedName>
        <fullName evidence="4">Uncharacterized protein</fullName>
    </submittedName>
</protein>
<feature type="transmembrane region" description="Helical" evidence="1">
    <location>
        <begin position="121"/>
        <end position="142"/>
    </location>
</feature>
<dbReference type="GO" id="GO:0047372">
    <property type="term" value="F:monoacylglycerol lipase activity"/>
    <property type="evidence" value="ECO:0007669"/>
    <property type="project" value="TreeGrafter"/>
</dbReference>
<dbReference type="GO" id="GO:0004620">
    <property type="term" value="F:phospholipase activity"/>
    <property type="evidence" value="ECO:0007669"/>
    <property type="project" value="TreeGrafter"/>
</dbReference>
<reference evidence="4" key="2">
    <citation type="submission" date="2015-02" db="UniProtKB">
        <authorList>
            <consortium name="EnsemblMetazoa"/>
        </authorList>
    </citation>
    <scope>IDENTIFICATION</scope>
</reference>
<dbReference type="GO" id="GO:0012505">
    <property type="term" value="C:endomembrane system"/>
    <property type="evidence" value="ECO:0007669"/>
    <property type="project" value="TreeGrafter"/>
</dbReference>
<name>T1JHW0_STRMM</name>
<feature type="domain" description="AB hydrolase-1" evidence="2">
    <location>
        <begin position="290"/>
        <end position="420"/>
    </location>
</feature>
<sequence>MLFYIIIDSTRSWLPNRYNTRVSYRLSNRFCISVASAVKGEDVNEMVSLLYKCITGPRLFRINQLESEESGKLYEPNVIEKCGDQVIKTLSWIYSLGFYSSPIIAVVLYRRGYFMYDGLNSIFRFVSAIGILVLAATCIRGIGRLANRDYLSFLTELDNFKRHLNFETKRPLMKFDFEFNAWPVEYSSHNSVPNVDNTNHDRSMSERIVTFPIYILSYIFAHTIGCKMVYPGSVGLLQSAMSAVLIDGRAALVRQGGVRYKLLTQERHEVETMFVDHRSKPTYPKGNKLVICSEGNAGFYEVGIMQTVLELGYSVLGWNHPGFGGSTGVPYPNQEREAIDCVMQFAINKLGFQPSDIILFAWSIGGYTASYAAMSYPDVHAVVLDATFDDLEPLAVAKMPPVLASIVSRTVKDHMNLNIAEQICQYPGRVLFIRRTDDEMISTDNPPSMRSNRGNNLLYIFLKCRYPEMVNGGADEALRAWLMSDRVQRSALAIKFDVRDDVCTAILHEYFSGNGRNFPSTLGKNLSNETKTQLIIFLASKHFIDFNSTHCTQLPKQLFNIPWSAAD</sequence>
<dbReference type="EMBL" id="JH431944">
    <property type="status" value="NOT_ANNOTATED_CDS"/>
    <property type="molecule type" value="Genomic_DNA"/>
</dbReference>
<dbReference type="STRING" id="126957.T1JHW0"/>
<dbReference type="Pfam" id="PF22990">
    <property type="entry name" value="ABHD16_N"/>
    <property type="match status" value="1"/>
</dbReference>
<proteinExistence type="predicted"/>
<dbReference type="HOGENOM" id="CLU_040705_2_0_1"/>
<dbReference type="InterPro" id="IPR029058">
    <property type="entry name" value="AB_hydrolase_fold"/>
</dbReference>
<dbReference type="Pfam" id="PF00561">
    <property type="entry name" value="Abhydrolase_1"/>
    <property type="match status" value="1"/>
</dbReference>
<feature type="domain" description="Phosphatidylserine Lipase ABHD16 N-terminal" evidence="3">
    <location>
        <begin position="49"/>
        <end position="178"/>
    </location>
</feature>
<evidence type="ECO:0000259" key="2">
    <source>
        <dbReference type="Pfam" id="PF00561"/>
    </source>
</evidence>
<evidence type="ECO:0000313" key="4">
    <source>
        <dbReference type="EnsemblMetazoa" id="SMAR013441-PA"/>
    </source>
</evidence>
<feature type="transmembrane region" description="Helical" evidence="1">
    <location>
        <begin position="90"/>
        <end position="109"/>
    </location>
</feature>
<dbReference type="InterPro" id="IPR000073">
    <property type="entry name" value="AB_hydrolase_1"/>
</dbReference>
<keyword evidence="1" id="KW-1133">Transmembrane helix</keyword>
<dbReference type="SUPFAM" id="SSF53474">
    <property type="entry name" value="alpha/beta-Hydrolases"/>
    <property type="match status" value="1"/>
</dbReference>
<dbReference type="Proteomes" id="UP000014500">
    <property type="component" value="Unassembled WGS sequence"/>
</dbReference>
<organism evidence="4 5">
    <name type="scientific">Strigamia maritima</name>
    <name type="common">European centipede</name>
    <name type="synonym">Geophilus maritimus</name>
    <dbReference type="NCBI Taxonomy" id="126957"/>
    <lineage>
        <taxon>Eukaryota</taxon>
        <taxon>Metazoa</taxon>
        <taxon>Ecdysozoa</taxon>
        <taxon>Arthropoda</taxon>
        <taxon>Myriapoda</taxon>
        <taxon>Chilopoda</taxon>
        <taxon>Pleurostigmophora</taxon>
        <taxon>Geophilomorpha</taxon>
        <taxon>Linotaeniidae</taxon>
        <taxon>Strigamia</taxon>
    </lineage>
</organism>
<dbReference type="eggNOG" id="KOG1553">
    <property type="taxonomic scope" value="Eukaryota"/>
</dbReference>
<evidence type="ECO:0000259" key="3">
    <source>
        <dbReference type="Pfam" id="PF22990"/>
    </source>
</evidence>
<reference evidence="5" key="1">
    <citation type="submission" date="2011-05" db="EMBL/GenBank/DDBJ databases">
        <authorList>
            <person name="Richards S.R."/>
            <person name="Qu J."/>
            <person name="Jiang H."/>
            <person name="Jhangiani S.N."/>
            <person name="Agravi P."/>
            <person name="Goodspeed R."/>
            <person name="Gross S."/>
            <person name="Mandapat C."/>
            <person name="Jackson L."/>
            <person name="Mathew T."/>
            <person name="Pu L."/>
            <person name="Thornton R."/>
            <person name="Saada N."/>
            <person name="Wilczek-Boney K.B."/>
            <person name="Lee S."/>
            <person name="Kovar C."/>
            <person name="Wu Y."/>
            <person name="Scherer S.E."/>
            <person name="Worley K.C."/>
            <person name="Muzny D.M."/>
            <person name="Gibbs R."/>
        </authorList>
    </citation>
    <scope>NUCLEOTIDE SEQUENCE</scope>
    <source>
        <strain evidence="5">Brora</strain>
    </source>
</reference>
<dbReference type="PANTHER" id="PTHR12277:SF72">
    <property type="entry name" value="BAT5L PROTEIN"/>
    <property type="match status" value="1"/>
</dbReference>
<keyword evidence="1" id="KW-0472">Membrane</keyword>
<dbReference type="InterPro" id="IPR054518">
    <property type="entry name" value="ABHD16_N"/>
</dbReference>
<evidence type="ECO:0000313" key="5">
    <source>
        <dbReference type="Proteomes" id="UP000014500"/>
    </source>
</evidence>
<keyword evidence="1" id="KW-0812">Transmembrane</keyword>
<dbReference type="GO" id="GO:0052651">
    <property type="term" value="P:monoacylglycerol catabolic process"/>
    <property type="evidence" value="ECO:0007669"/>
    <property type="project" value="TreeGrafter"/>
</dbReference>
<keyword evidence="5" id="KW-1185">Reference proteome</keyword>
<evidence type="ECO:0000256" key="1">
    <source>
        <dbReference type="SAM" id="Phobius"/>
    </source>
</evidence>